<evidence type="ECO:0000313" key="1">
    <source>
        <dbReference type="EMBL" id="SHL52366.1"/>
    </source>
</evidence>
<keyword evidence="2" id="KW-1185">Reference proteome</keyword>
<reference evidence="2" key="1">
    <citation type="submission" date="2016-11" db="EMBL/GenBank/DDBJ databases">
        <authorList>
            <person name="Varghese N."/>
            <person name="Submissions S."/>
        </authorList>
    </citation>
    <scope>NUCLEOTIDE SEQUENCE [LARGE SCALE GENOMIC DNA]</scope>
    <source>
        <strain evidence="2">DSM 16219</strain>
    </source>
</reference>
<organism evidence="1 2">
    <name type="scientific">Desulfatibacillum alkenivorans DSM 16219</name>
    <dbReference type="NCBI Taxonomy" id="1121393"/>
    <lineage>
        <taxon>Bacteria</taxon>
        <taxon>Pseudomonadati</taxon>
        <taxon>Thermodesulfobacteriota</taxon>
        <taxon>Desulfobacteria</taxon>
        <taxon>Desulfobacterales</taxon>
        <taxon>Desulfatibacillaceae</taxon>
        <taxon>Desulfatibacillum</taxon>
    </lineage>
</organism>
<gene>
    <name evidence="1" type="ORF">SAMN02745216_05296</name>
</gene>
<name>A0A1M7BBW0_9BACT</name>
<dbReference type="Proteomes" id="UP000183994">
    <property type="component" value="Unassembled WGS sequence"/>
</dbReference>
<proteinExistence type="predicted"/>
<sequence>RNFNLPMGKKWQIAVIPSLVYLRIFIRMSKTLPNTGSGIKPLPCVRAKTEILCFRPLSGGLPNYSDFYFFTIVPIILSSF</sequence>
<dbReference type="AlphaFoldDB" id="A0A1M7BBW0"/>
<dbReference type="EMBL" id="FQZU01000088">
    <property type="protein sequence ID" value="SHL52366.1"/>
    <property type="molecule type" value="Genomic_DNA"/>
</dbReference>
<protein>
    <submittedName>
        <fullName evidence="1">Uncharacterized protein</fullName>
    </submittedName>
</protein>
<accession>A0A1M7BBW0</accession>
<feature type="non-terminal residue" evidence="1">
    <location>
        <position position="1"/>
    </location>
</feature>
<evidence type="ECO:0000313" key="2">
    <source>
        <dbReference type="Proteomes" id="UP000183994"/>
    </source>
</evidence>